<sequence>MGGRLCSRSFLLWFRGMRTIQQSEGMHSLIKLKVSAKMRLWEFVRAIDLSLSWLRHCESKDDFDTLGRTNMIEIEK</sequence>
<dbReference type="Proteomes" id="UP000237000">
    <property type="component" value="Unassembled WGS sequence"/>
</dbReference>
<reference evidence="2" key="1">
    <citation type="submission" date="2016-06" db="EMBL/GenBank/DDBJ databases">
        <title>Parallel loss of symbiosis genes in relatives of nitrogen-fixing non-legume Parasponia.</title>
        <authorList>
            <person name="Van Velzen R."/>
            <person name="Holmer R."/>
            <person name="Bu F."/>
            <person name="Rutten L."/>
            <person name="Van Zeijl A."/>
            <person name="Liu W."/>
            <person name="Santuari L."/>
            <person name="Cao Q."/>
            <person name="Sharma T."/>
            <person name="Shen D."/>
            <person name="Roswanjaya Y."/>
            <person name="Wardhani T."/>
            <person name="Kalhor M.S."/>
            <person name="Jansen J."/>
            <person name="Van den Hoogen J."/>
            <person name="Gungor B."/>
            <person name="Hartog M."/>
            <person name="Hontelez J."/>
            <person name="Verver J."/>
            <person name="Yang W.-C."/>
            <person name="Schijlen E."/>
            <person name="Repin R."/>
            <person name="Schilthuizen M."/>
            <person name="Schranz E."/>
            <person name="Heidstra R."/>
            <person name="Miyata K."/>
            <person name="Fedorova E."/>
            <person name="Kohlen W."/>
            <person name="Bisseling T."/>
            <person name="Smit S."/>
            <person name="Geurts R."/>
        </authorList>
    </citation>
    <scope>NUCLEOTIDE SEQUENCE [LARGE SCALE GENOMIC DNA]</scope>
    <source>
        <strain evidence="2">cv. RG33-2</strain>
    </source>
</reference>
<evidence type="ECO:0000313" key="1">
    <source>
        <dbReference type="EMBL" id="PON58153.1"/>
    </source>
</evidence>
<evidence type="ECO:0000313" key="2">
    <source>
        <dbReference type="Proteomes" id="UP000237000"/>
    </source>
</evidence>
<organism evidence="1 2">
    <name type="scientific">Trema orientale</name>
    <name type="common">Charcoal tree</name>
    <name type="synonym">Celtis orientalis</name>
    <dbReference type="NCBI Taxonomy" id="63057"/>
    <lineage>
        <taxon>Eukaryota</taxon>
        <taxon>Viridiplantae</taxon>
        <taxon>Streptophyta</taxon>
        <taxon>Embryophyta</taxon>
        <taxon>Tracheophyta</taxon>
        <taxon>Spermatophyta</taxon>
        <taxon>Magnoliopsida</taxon>
        <taxon>eudicotyledons</taxon>
        <taxon>Gunneridae</taxon>
        <taxon>Pentapetalae</taxon>
        <taxon>rosids</taxon>
        <taxon>fabids</taxon>
        <taxon>Rosales</taxon>
        <taxon>Cannabaceae</taxon>
        <taxon>Trema</taxon>
    </lineage>
</organism>
<proteinExistence type="predicted"/>
<comment type="caution">
    <text evidence="1">The sequence shown here is derived from an EMBL/GenBank/DDBJ whole genome shotgun (WGS) entry which is preliminary data.</text>
</comment>
<dbReference type="AlphaFoldDB" id="A0A2P5CAT4"/>
<dbReference type="OrthoDB" id="1194474at2759"/>
<accession>A0A2P5CAT4</accession>
<dbReference type="EMBL" id="JXTC01000389">
    <property type="protein sequence ID" value="PON58153.1"/>
    <property type="molecule type" value="Genomic_DNA"/>
</dbReference>
<gene>
    <name evidence="1" type="ORF">TorRG33x02_291790</name>
</gene>
<dbReference type="InParanoid" id="A0A2P5CAT4"/>
<name>A0A2P5CAT4_TREOI</name>
<protein>
    <submittedName>
        <fullName evidence="1">Uncharacterized protein</fullName>
    </submittedName>
</protein>
<keyword evidence="2" id="KW-1185">Reference proteome</keyword>